<proteinExistence type="predicted"/>
<keyword evidence="1" id="KW-0175">Coiled coil</keyword>
<sequence>MAEQVSITFDRDMEEMKAKNNELKEQIQQKDNENKQLEARAVPDGYQTDYIFAVQVEDDDENENAVLNIRRRNRYCTISRTYSYHIVSLSDEIQAIVDQEDINARKEFESRKGSDVQRERLMDIDGDDDDYDYYETRAARQDRIKARAKTFGRLPFHPSMIQRTRKHACPQFREEAGDVLATLVGYLNRDIKKINRLSSAVSARKYIEDKHLGNRFSVQEQDLDDNVATPDNVVVYDKKKNAIYSVDGFTTAVGFGDPEHQHKRYWKKKYYSDVNDLERAALAAKLKQQGIKGGLYMKWLSMTKSHKVREIKDYSFRAFTLNAKNIIDANGGAKLPMATKQQIMASAWNSVLVNPAVERLELQDGKIDIYNRSNKTNIQSGQYEYLPLAKRLYKKELPAVITQLYQADDIDARIKEVLAQATAYYGNILTQRQQQIGGFNLAKYKFQ</sequence>
<feature type="coiled-coil region" evidence="1">
    <location>
        <begin position="6"/>
        <end position="40"/>
    </location>
</feature>
<dbReference type="Proteomes" id="UP000324800">
    <property type="component" value="Unassembled WGS sequence"/>
</dbReference>
<name>A0A5J4USN1_9EUKA</name>
<organism evidence="2 3">
    <name type="scientific">Streblomastix strix</name>
    <dbReference type="NCBI Taxonomy" id="222440"/>
    <lineage>
        <taxon>Eukaryota</taxon>
        <taxon>Metamonada</taxon>
        <taxon>Preaxostyla</taxon>
        <taxon>Oxymonadida</taxon>
        <taxon>Streblomastigidae</taxon>
        <taxon>Streblomastix</taxon>
    </lineage>
</organism>
<gene>
    <name evidence="2" type="ORF">EZS28_031056</name>
</gene>
<dbReference type="EMBL" id="SNRW01012770">
    <property type="protein sequence ID" value="KAA6373417.1"/>
    <property type="molecule type" value="Genomic_DNA"/>
</dbReference>
<protein>
    <submittedName>
        <fullName evidence="2">Uncharacterized protein</fullName>
    </submittedName>
</protein>
<comment type="caution">
    <text evidence="2">The sequence shown here is derived from an EMBL/GenBank/DDBJ whole genome shotgun (WGS) entry which is preliminary data.</text>
</comment>
<dbReference type="AlphaFoldDB" id="A0A5J4USN1"/>
<evidence type="ECO:0000313" key="3">
    <source>
        <dbReference type="Proteomes" id="UP000324800"/>
    </source>
</evidence>
<reference evidence="2 3" key="1">
    <citation type="submission" date="2019-03" db="EMBL/GenBank/DDBJ databases">
        <title>Single cell metagenomics reveals metabolic interactions within the superorganism composed of flagellate Streblomastix strix and complex community of Bacteroidetes bacteria on its surface.</title>
        <authorList>
            <person name="Treitli S.C."/>
            <person name="Kolisko M."/>
            <person name="Husnik F."/>
            <person name="Keeling P."/>
            <person name="Hampl V."/>
        </authorList>
    </citation>
    <scope>NUCLEOTIDE SEQUENCE [LARGE SCALE GENOMIC DNA]</scope>
    <source>
        <strain evidence="2">ST1C</strain>
    </source>
</reference>
<accession>A0A5J4USN1</accession>
<evidence type="ECO:0000313" key="2">
    <source>
        <dbReference type="EMBL" id="KAA6373417.1"/>
    </source>
</evidence>
<evidence type="ECO:0000256" key="1">
    <source>
        <dbReference type="SAM" id="Coils"/>
    </source>
</evidence>